<proteinExistence type="predicted"/>
<accession>A0ABD2T7G4</accession>
<organism evidence="2 3">
    <name type="scientific">Solanum stoloniferum</name>
    <dbReference type="NCBI Taxonomy" id="62892"/>
    <lineage>
        <taxon>Eukaryota</taxon>
        <taxon>Viridiplantae</taxon>
        <taxon>Streptophyta</taxon>
        <taxon>Embryophyta</taxon>
        <taxon>Tracheophyta</taxon>
        <taxon>Spermatophyta</taxon>
        <taxon>Magnoliopsida</taxon>
        <taxon>eudicotyledons</taxon>
        <taxon>Gunneridae</taxon>
        <taxon>Pentapetalae</taxon>
        <taxon>asterids</taxon>
        <taxon>lamiids</taxon>
        <taxon>Solanales</taxon>
        <taxon>Solanaceae</taxon>
        <taxon>Solanoideae</taxon>
        <taxon>Solaneae</taxon>
        <taxon>Solanum</taxon>
    </lineage>
</organism>
<evidence type="ECO:0000313" key="2">
    <source>
        <dbReference type="EMBL" id="KAL3352179.1"/>
    </source>
</evidence>
<keyword evidence="3" id="KW-1185">Reference proteome</keyword>
<evidence type="ECO:0000256" key="1">
    <source>
        <dbReference type="SAM" id="Phobius"/>
    </source>
</evidence>
<evidence type="ECO:0008006" key="4">
    <source>
        <dbReference type="Google" id="ProtNLM"/>
    </source>
</evidence>
<protein>
    <recommendedName>
        <fullName evidence="4">Transmembrane protein</fullName>
    </recommendedName>
</protein>
<dbReference type="EMBL" id="JBJKTR010000012">
    <property type="protein sequence ID" value="KAL3352179.1"/>
    <property type="molecule type" value="Genomic_DNA"/>
</dbReference>
<reference evidence="2 3" key="1">
    <citation type="submission" date="2024-05" db="EMBL/GenBank/DDBJ databases">
        <title>De novo assembly of an allotetraploid wild potato.</title>
        <authorList>
            <person name="Hosaka A.J."/>
        </authorList>
    </citation>
    <scope>NUCLEOTIDE SEQUENCE [LARGE SCALE GENOMIC DNA]</scope>
    <source>
        <tissue evidence="2">Young leaves</tissue>
    </source>
</reference>
<feature type="transmembrane region" description="Helical" evidence="1">
    <location>
        <begin position="56"/>
        <end position="74"/>
    </location>
</feature>
<name>A0ABD2T7G4_9SOLN</name>
<sequence length="130" mass="15341">MKGGQIPPRKEDKNLHLEIKARTRGSFLIRRLLPEACIFLHGLGDSMQLCRPFWRIHPWQLIVGLVLLILLRRLRALMPKSRLIHRALMPRQMKRLCRHDPLFTSLSVLLYFTFGYFCLHLRTNILFVVG</sequence>
<gene>
    <name evidence="2" type="ORF">AABB24_020311</name>
</gene>
<keyword evidence="1" id="KW-1133">Transmembrane helix</keyword>
<keyword evidence="1" id="KW-0812">Transmembrane</keyword>
<dbReference type="EMBL" id="JBJKTR010000012">
    <property type="protein sequence ID" value="KAL3352178.1"/>
    <property type="molecule type" value="Genomic_DNA"/>
</dbReference>
<keyword evidence="1" id="KW-0472">Membrane</keyword>
<dbReference type="AlphaFoldDB" id="A0ABD2T7G4"/>
<comment type="caution">
    <text evidence="2">The sequence shown here is derived from an EMBL/GenBank/DDBJ whole genome shotgun (WGS) entry which is preliminary data.</text>
</comment>
<dbReference type="EMBL" id="JBJKTR010000012">
    <property type="protein sequence ID" value="KAL3352180.1"/>
    <property type="molecule type" value="Genomic_DNA"/>
</dbReference>
<dbReference type="Proteomes" id="UP001627284">
    <property type="component" value="Unassembled WGS sequence"/>
</dbReference>
<feature type="transmembrane region" description="Helical" evidence="1">
    <location>
        <begin position="101"/>
        <end position="122"/>
    </location>
</feature>
<evidence type="ECO:0000313" key="3">
    <source>
        <dbReference type="Proteomes" id="UP001627284"/>
    </source>
</evidence>